<comment type="caution">
    <text evidence="2">The sequence shown here is derived from an EMBL/GenBank/DDBJ whole genome shotgun (WGS) entry which is preliminary data.</text>
</comment>
<evidence type="ECO:0000256" key="1">
    <source>
        <dbReference type="SAM" id="MobiDB-lite"/>
    </source>
</evidence>
<dbReference type="AlphaFoldDB" id="A0A7J9HQT7"/>
<dbReference type="PANTHER" id="PTHR15319:SF1">
    <property type="entry name" value="TATA BOX-BINDING PROTEIN-ASSOCIATED FACTOR RNA POLYMERASE I SUBUNIT C"/>
    <property type="match status" value="1"/>
</dbReference>
<feature type="non-terminal residue" evidence="2">
    <location>
        <position position="1"/>
    </location>
</feature>
<organism evidence="2 3">
    <name type="scientific">Gossypium harknessii</name>
    <dbReference type="NCBI Taxonomy" id="34285"/>
    <lineage>
        <taxon>Eukaryota</taxon>
        <taxon>Viridiplantae</taxon>
        <taxon>Streptophyta</taxon>
        <taxon>Embryophyta</taxon>
        <taxon>Tracheophyta</taxon>
        <taxon>Spermatophyta</taxon>
        <taxon>Magnoliopsida</taxon>
        <taxon>eudicotyledons</taxon>
        <taxon>Gunneridae</taxon>
        <taxon>Pentapetalae</taxon>
        <taxon>rosids</taxon>
        <taxon>malvids</taxon>
        <taxon>Malvales</taxon>
        <taxon>Malvaceae</taxon>
        <taxon>Malvoideae</taxon>
        <taxon>Gossypium</taxon>
    </lineage>
</organism>
<sequence>GRNISDDCFQLDIQFYDVGTLIQGSCASKILIATSLIIPQMPISKSKDGDTDGGVVELKKHNNRSSPPSYSTSTISSDTYKYHAILNNKLYEVCTIVALSYTSAIKVEGLSTQVKIQALQLDLMLQSSSDTGTRCAVMGKVPPNEYFFSRVLVANDPVDDFDRISGDSIVGNLMASTRYSVHCRLIPEESVVLLENGALFLFDLVSYVNFQKLNGYVKGSELKFLWDDLNGAKNYKWLGIEFNLHPRILVIAQSYVALLLDFIHDECNVICLGKIEMLSFYVVVDKGLFLSFSKARAGGFHRDLSKLVYELNGFCRFILIRLMSSGKIKAQRYCALWDLVLNFDVAHKEPLFNFEDSLQYFLSDDGYEIPKRFKYVNLNYLHGYLNGNLADGLGFKMSSLALSFLFNNISLPTSICEATTTQMWATFPLELLLLVFSSHPELLDVPFDDMTIPLEFSIVPDLPQLPPFLLGEPSRRSTKWSHKM</sequence>
<accession>A0A7J9HQT7</accession>
<proteinExistence type="predicted"/>
<evidence type="ECO:0000313" key="2">
    <source>
        <dbReference type="EMBL" id="MBA0812230.1"/>
    </source>
</evidence>
<feature type="region of interest" description="Disordered" evidence="1">
    <location>
        <begin position="46"/>
        <end position="72"/>
    </location>
</feature>
<name>A0A7J9HQT7_9ROSI</name>
<dbReference type="Proteomes" id="UP000593560">
    <property type="component" value="Unassembled WGS sequence"/>
</dbReference>
<protein>
    <submittedName>
        <fullName evidence="2">Uncharacterized protein</fullName>
    </submittedName>
</protein>
<dbReference type="EMBL" id="JABFAD010000011">
    <property type="protein sequence ID" value="MBA0812230.1"/>
    <property type="molecule type" value="Genomic_DNA"/>
</dbReference>
<keyword evidence="3" id="KW-1185">Reference proteome</keyword>
<dbReference type="GO" id="GO:0001164">
    <property type="term" value="F:RNA polymerase I core promoter sequence-specific DNA binding"/>
    <property type="evidence" value="ECO:0007669"/>
    <property type="project" value="TreeGrafter"/>
</dbReference>
<dbReference type="GO" id="GO:0001650">
    <property type="term" value="C:fibrillar center"/>
    <property type="evidence" value="ECO:0007669"/>
    <property type="project" value="TreeGrafter"/>
</dbReference>
<reference evidence="2 3" key="1">
    <citation type="journal article" date="2019" name="Genome Biol. Evol.">
        <title>Insights into the evolution of the New World diploid cottons (Gossypium, subgenus Houzingenia) based on genome sequencing.</title>
        <authorList>
            <person name="Grover C.E."/>
            <person name="Arick M.A. 2nd"/>
            <person name="Thrash A."/>
            <person name="Conover J.L."/>
            <person name="Sanders W.S."/>
            <person name="Peterson D.G."/>
            <person name="Frelichowski J.E."/>
            <person name="Scheffler J.A."/>
            <person name="Scheffler B.E."/>
            <person name="Wendel J.F."/>
        </authorList>
    </citation>
    <scope>NUCLEOTIDE SEQUENCE [LARGE SCALE GENOMIC DNA]</scope>
    <source>
        <strain evidence="2">0</strain>
        <tissue evidence="2">Leaf</tissue>
    </source>
</reference>
<evidence type="ECO:0000313" key="3">
    <source>
        <dbReference type="Proteomes" id="UP000593560"/>
    </source>
</evidence>
<dbReference type="OrthoDB" id="2382881at2759"/>
<dbReference type="PANTHER" id="PTHR15319">
    <property type="entry name" value="TATA BOX-BINDING PROTEIN ASSOCIATED FACTOR RNA POLYMERASE I SUBUNIT C"/>
    <property type="match status" value="1"/>
</dbReference>
<dbReference type="InterPro" id="IPR038801">
    <property type="entry name" value="TAF1C"/>
</dbReference>
<gene>
    <name evidence="2" type="ORF">Gohar_026216</name>
</gene>